<feature type="transmembrane region" description="Helical" evidence="2">
    <location>
        <begin position="38"/>
        <end position="61"/>
    </location>
</feature>
<keyword evidence="2" id="KW-1133">Transmembrane helix</keyword>
<keyword evidence="2" id="KW-0472">Membrane</keyword>
<evidence type="ECO:0000256" key="2">
    <source>
        <dbReference type="SAM" id="Phobius"/>
    </source>
</evidence>
<keyword evidence="4" id="KW-1185">Reference proteome</keyword>
<sequence>MATVSKDAPPQPPNISAPERSAGKLRSAGLQVSTYDQVAGVLMSVLMIFGFIVGLMFLVWLSNREWPVRPAIPVMVLEDVGGGGSGNGQGTEQEFQEPTAEELVEVTEPKLEQTLDAISLVVTPEVAELSVIDSSSRGNGEGTGTGDGRGPGPGGPGTSDGIPAWERWEVRLNATTTEEYAKQLDFFKIELAVAGGGNPNVTYVTNVSSAKPSVRVGSPKDEKRLRFMHRSGQLRDADRRLAGKAGVDVSGKVVFQFYSPETYTNLLTLENIAKGQRRIIEVRRTVFGVKNVGGRYEFFVISQNYR</sequence>
<evidence type="ECO:0000313" key="4">
    <source>
        <dbReference type="Proteomes" id="UP000315017"/>
    </source>
</evidence>
<keyword evidence="2" id="KW-0812">Transmembrane</keyword>
<accession>A0A517Y6F7</accession>
<dbReference type="Proteomes" id="UP000315017">
    <property type="component" value="Chromosome"/>
</dbReference>
<dbReference type="OrthoDB" id="264874at2"/>
<evidence type="ECO:0000313" key="3">
    <source>
        <dbReference type="EMBL" id="QDU25712.1"/>
    </source>
</evidence>
<evidence type="ECO:0000256" key="1">
    <source>
        <dbReference type="SAM" id="MobiDB-lite"/>
    </source>
</evidence>
<protein>
    <submittedName>
        <fullName evidence="3">Uncharacterized protein</fullName>
    </submittedName>
</protein>
<dbReference type="EMBL" id="CP036274">
    <property type="protein sequence ID" value="QDU25712.1"/>
    <property type="molecule type" value="Genomic_DNA"/>
</dbReference>
<organism evidence="3 4">
    <name type="scientific">Anatilimnocola aggregata</name>
    <dbReference type="NCBI Taxonomy" id="2528021"/>
    <lineage>
        <taxon>Bacteria</taxon>
        <taxon>Pseudomonadati</taxon>
        <taxon>Planctomycetota</taxon>
        <taxon>Planctomycetia</taxon>
        <taxon>Pirellulales</taxon>
        <taxon>Pirellulaceae</taxon>
        <taxon>Anatilimnocola</taxon>
    </lineage>
</organism>
<dbReference type="RefSeq" id="WP_145085124.1">
    <property type="nucleotide sequence ID" value="NZ_CP036274.1"/>
</dbReference>
<proteinExistence type="predicted"/>
<feature type="compositionally biased region" description="Gly residues" evidence="1">
    <location>
        <begin position="139"/>
        <end position="158"/>
    </location>
</feature>
<gene>
    <name evidence="3" type="ORF">ETAA8_07820</name>
</gene>
<reference evidence="3 4" key="1">
    <citation type="submission" date="2019-02" db="EMBL/GenBank/DDBJ databases">
        <title>Deep-cultivation of Planctomycetes and their phenomic and genomic characterization uncovers novel biology.</title>
        <authorList>
            <person name="Wiegand S."/>
            <person name="Jogler M."/>
            <person name="Boedeker C."/>
            <person name="Pinto D."/>
            <person name="Vollmers J."/>
            <person name="Rivas-Marin E."/>
            <person name="Kohn T."/>
            <person name="Peeters S.H."/>
            <person name="Heuer A."/>
            <person name="Rast P."/>
            <person name="Oberbeckmann S."/>
            <person name="Bunk B."/>
            <person name="Jeske O."/>
            <person name="Meyerdierks A."/>
            <person name="Storesund J.E."/>
            <person name="Kallscheuer N."/>
            <person name="Luecker S."/>
            <person name="Lage O.M."/>
            <person name="Pohl T."/>
            <person name="Merkel B.J."/>
            <person name="Hornburger P."/>
            <person name="Mueller R.-W."/>
            <person name="Bruemmer F."/>
            <person name="Labrenz M."/>
            <person name="Spormann A.M."/>
            <person name="Op den Camp H."/>
            <person name="Overmann J."/>
            <person name="Amann R."/>
            <person name="Jetten M.S.M."/>
            <person name="Mascher T."/>
            <person name="Medema M.H."/>
            <person name="Devos D.P."/>
            <person name="Kaster A.-K."/>
            <person name="Ovreas L."/>
            <person name="Rohde M."/>
            <person name="Galperin M.Y."/>
            <person name="Jogler C."/>
        </authorList>
    </citation>
    <scope>NUCLEOTIDE SEQUENCE [LARGE SCALE GENOMIC DNA]</scope>
    <source>
        <strain evidence="3 4">ETA_A8</strain>
    </source>
</reference>
<feature type="region of interest" description="Disordered" evidence="1">
    <location>
        <begin position="1"/>
        <end position="22"/>
    </location>
</feature>
<dbReference type="AlphaFoldDB" id="A0A517Y6F7"/>
<dbReference type="KEGG" id="aagg:ETAA8_07820"/>
<feature type="region of interest" description="Disordered" evidence="1">
    <location>
        <begin position="131"/>
        <end position="164"/>
    </location>
</feature>
<name>A0A517Y6F7_9BACT</name>